<proteinExistence type="predicted"/>
<dbReference type="Proteomes" id="UP000676169">
    <property type="component" value="Chromosome"/>
</dbReference>
<dbReference type="AlphaFoldDB" id="A0A975PFE8"/>
<accession>A0A975PFE8</accession>
<evidence type="ECO:0000313" key="2">
    <source>
        <dbReference type="Proteomes" id="UP000676169"/>
    </source>
</evidence>
<reference evidence="1" key="1">
    <citation type="submission" date="2021-04" db="EMBL/GenBank/DDBJ databases">
        <title>Luteolibacter sp. 32A isolated from the skin of an Anderson's salamander (Ambystoma andersonii).</title>
        <authorList>
            <person name="Spergser J."/>
            <person name="Busse H.-J."/>
        </authorList>
    </citation>
    <scope>NUCLEOTIDE SEQUENCE</scope>
    <source>
        <strain evidence="1">32A</strain>
    </source>
</reference>
<dbReference type="EMBL" id="CP073100">
    <property type="protein sequence ID" value="QUE51983.1"/>
    <property type="molecule type" value="Genomic_DNA"/>
</dbReference>
<sequence length="56" mass="6189">MKVVRKNSAGESREVLLKEYFVTASLIALLKRVGAEAARCAKPLPKQEPALVRVRP</sequence>
<keyword evidence="2" id="KW-1185">Reference proteome</keyword>
<dbReference type="RefSeq" id="WP_211632379.1">
    <property type="nucleotide sequence ID" value="NZ_CP073100.1"/>
</dbReference>
<gene>
    <name evidence="1" type="ORF">KBB96_03625</name>
</gene>
<dbReference type="KEGG" id="lamb:KBB96_03625"/>
<name>A0A975PFE8_9BACT</name>
<evidence type="ECO:0000313" key="1">
    <source>
        <dbReference type="EMBL" id="QUE51983.1"/>
    </source>
</evidence>
<organism evidence="1 2">
    <name type="scientific">Luteolibacter ambystomatis</name>
    <dbReference type="NCBI Taxonomy" id="2824561"/>
    <lineage>
        <taxon>Bacteria</taxon>
        <taxon>Pseudomonadati</taxon>
        <taxon>Verrucomicrobiota</taxon>
        <taxon>Verrucomicrobiia</taxon>
        <taxon>Verrucomicrobiales</taxon>
        <taxon>Verrucomicrobiaceae</taxon>
        <taxon>Luteolibacter</taxon>
    </lineage>
</organism>
<protein>
    <submittedName>
        <fullName evidence="1">Uncharacterized protein</fullName>
    </submittedName>
</protein>